<comment type="similarity">
    <text evidence="1 7">Belongs to the dwarfin/SMAD family.</text>
</comment>
<name>A0A7I8XM58_BURXY</name>
<dbReference type="GO" id="GO:0070411">
    <property type="term" value="F:I-SMAD binding"/>
    <property type="evidence" value="ECO:0007669"/>
    <property type="project" value="TreeGrafter"/>
</dbReference>
<sequence length="549" mass="62009">MVTFRGFTMENVIDSVANIFDSNHAGMLKRLQMKMRFNTNRSAARIKADERCAETALKAIVKRLRKSKEALEQLERAITSEDPSTACVMYKVSKDEIKPVGSMMKNFPHYTYCKLFRFPDLVTHHQVRSLPHCLYPFNKHMKMEDFCVNPYHYELIENPKIPDVIVPTSTNRLHPQDKERLIILNENIDQMCPRGVPNVSISRRTLTDPNSSQFQEDEGDKRNGDDTASISSRNDAVSPQSSNGFSPRGYMTDDMDTDVQSPCSTRSGDIFSPNPILNSDPPQVNMYPESPSISVTSPQPPMSNDSQWSNRPSSAQSPVNMSAEYHGIPDLLNTMTMSNGERAKCVSVQFTESVFWCTVGYYEYTTCCSSEFNASKASFVVDGFTSKSDDERFSLGNVTNSKRTNAARKIRSFIGKGARLYYIGGEVFVENMSDYPIFVQSPIASHRYGWHPATVCKVPPQCNFKVFNMPEFAKLLSLAVKNGFESTYSLTRMCSIRISMVKGWGRAYRRHSVNQTPAWIQVHLTAPLQWLDRVLLEMGGPPARCTSFS</sequence>
<dbReference type="GO" id="GO:0060395">
    <property type="term" value="P:SMAD protein signal transduction"/>
    <property type="evidence" value="ECO:0007669"/>
    <property type="project" value="TreeGrafter"/>
</dbReference>
<dbReference type="Proteomes" id="UP000582659">
    <property type="component" value="Unassembled WGS sequence"/>
</dbReference>
<feature type="domain" description="MH2" evidence="10">
    <location>
        <begin position="356"/>
        <end position="549"/>
    </location>
</feature>
<dbReference type="SUPFAM" id="SSF49879">
    <property type="entry name" value="SMAD/FHA domain"/>
    <property type="match status" value="1"/>
</dbReference>
<dbReference type="InterPro" id="IPR013019">
    <property type="entry name" value="MAD_homology_MH1"/>
</dbReference>
<dbReference type="Proteomes" id="UP000659654">
    <property type="component" value="Unassembled WGS sequence"/>
</dbReference>
<feature type="compositionally biased region" description="Polar residues" evidence="8">
    <location>
        <begin position="258"/>
        <end position="267"/>
    </location>
</feature>
<dbReference type="GO" id="GO:0005737">
    <property type="term" value="C:cytoplasm"/>
    <property type="evidence" value="ECO:0007669"/>
    <property type="project" value="UniProtKB-SubCell"/>
</dbReference>
<evidence type="ECO:0000256" key="7">
    <source>
        <dbReference type="RuleBase" id="RU361195"/>
    </source>
</evidence>
<dbReference type="PANTHER" id="PTHR13703:SF25">
    <property type="entry name" value="MOTHERS AGAINST DECAPENTAPLEGIC HOMOLOG"/>
    <property type="match status" value="1"/>
</dbReference>
<keyword evidence="3" id="KW-0862">Zinc</keyword>
<dbReference type="SMR" id="A0A7I8XM58"/>
<keyword evidence="2" id="KW-0479">Metal-binding</keyword>
<dbReference type="GO" id="GO:0051239">
    <property type="term" value="P:regulation of multicellular organismal process"/>
    <property type="evidence" value="ECO:0007669"/>
    <property type="project" value="UniProtKB-ARBA"/>
</dbReference>
<dbReference type="AlphaFoldDB" id="A0A7I8XM58"/>
<dbReference type="GO" id="GO:0032924">
    <property type="term" value="P:activin receptor signaling pathway"/>
    <property type="evidence" value="ECO:0007669"/>
    <property type="project" value="TreeGrafter"/>
</dbReference>
<dbReference type="InterPro" id="IPR017855">
    <property type="entry name" value="SMAD-like_dom_sf"/>
</dbReference>
<dbReference type="EMBL" id="CAJFCV020000001">
    <property type="protein sequence ID" value="CAG9086509.1"/>
    <property type="molecule type" value="Genomic_DNA"/>
</dbReference>
<dbReference type="GO" id="GO:0009653">
    <property type="term" value="P:anatomical structure morphogenesis"/>
    <property type="evidence" value="ECO:0007669"/>
    <property type="project" value="TreeGrafter"/>
</dbReference>
<proteinExistence type="inferred from homology"/>
<feature type="domain" description="MH1" evidence="9">
    <location>
        <begin position="32"/>
        <end position="162"/>
    </location>
</feature>
<dbReference type="InterPro" id="IPR003619">
    <property type="entry name" value="MAD_homology1_Dwarfin-type"/>
</dbReference>
<dbReference type="GO" id="GO:0000978">
    <property type="term" value="F:RNA polymerase II cis-regulatory region sequence-specific DNA binding"/>
    <property type="evidence" value="ECO:0007669"/>
    <property type="project" value="TreeGrafter"/>
</dbReference>
<evidence type="ECO:0000259" key="9">
    <source>
        <dbReference type="PROSITE" id="PS51075"/>
    </source>
</evidence>
<dbReference type="GO" id="GO:0030154">
    <property type="term" value="P:cell differentiation"/>
    <property type="evidence" value="ECO:0007669"/>
    <property type="project" value="TreeGrafter"/>
</dbReference>
<dbReference type="GO" id="GO:0000981">
    <property type="term" value="F:DNA-binding transcription factor activity, RNA polymerase II-specific"/>
    <property type="evidence" value="ECO:0007669"/>
    <property type="project" value="TreeGrafter"/>
</dbReference>
<keyword evidence="7" id="KW-0963">Cytoplasm</keyword>
<evidence type="ECO:0000256" key="6">
    <source>
        <dbReference type="ARBA" id="ARBA00023242"/>
    </source>
</evidence>
<comment type="subcellular location">
    <subcellularLocation>
        <location evidence="7">Cytoplasm</location>
    </subcellularLocation>
    <subcellularLocation>
        <location evidence="7">Nucleus</location>
    </subcellularLocation>
</comment>
<dbReference type="InterPro" id="IPR036578">
    <property type="entry name" value="SMAD_MH1_sf"/>
</dbReference>
<evidence type="ECO:0000256" key="2">
    <source>
        <dbReference type="ARBA" id="ARBA00022723"/>
    </source>
</evidence>
<protein>
    <recommendedName>
        <fullName evidence="7">Mothers against decapentaplegic homolog</fullName>
        <shortName evidence="7">MAD homolog</shortName>
        <shortName evidence="7">Mothers against DPP homolog</shortName>
    </recommendedName>
    <alternativeName>
        <fullName evidence="7">SMAD family member</fullName>
    </alternativeName>
</protein>
<dbReference type="InterPro" id="IPR008984">
    <property type="entry name" value="SMAD_FHA_dom_sf"/>
</dbReference>
<dbReference type="SMART" id="SM00524">
    <property type="entry name" value="DWB"/>
    <property type="match status" value="1"/>
</dbReference>
<dbReference type="OrthoDB" id="5794312at2759"/>
<keyword evidence="4 7" id="KW-0805">Transcription regulation</keyword>
<evidence type="ECO:0000256" key="3">
    <source>
        <dbReference type="ARBA" id="ARBA00022833"/>
    </source>
</evidence>
<dbReference type="InterPro" id="IPR001132">
    <property type="entry name" value="SMAD_dom_Dwarfin-type"/>
</dbReference>
<dbReference type="SUPFAM" id="SSF56366">
    <property type="entry name" value="SMAD MH1 domain"/>
    <property type="match status" value="1"/>
</dbReference>
<keyword evidence="12" id="KW-1185">Reference proteome</keyword>
<accession>A0A7I8XM58</accession>
<evidence type="ECO:0000259" key="10">
    <source>
        <dbReference type="PROSITE" id="PS51076"/>
    </source>
</evidence>
<comment type="caution">
    <text evidence="11">The sequence shown here is derived from an EMBL/GenBank/DDBJ whole genome shotgun (WGS) entry which is preliminary data.</text>
</comment>
<dbReference type="Gene3D" id="2.60.200.10">
    <property type="match status" value="1"/>
</dbReference>
<dbReference type="EMBL" id="CAJFDI010000001">
    <property type="protein sequence ID" value="CAD5210503.1"/>
    <property type="molecule type" value="Genomic_DNA"/>
</dbReference>
<dbReference type="Gene3D" id="3.90.520.10">
    <property type="entry name" value="SMAD MH1 domain"/>
    <property type="match status" value="1"/>
</dbReference>
<feature type="compositionally biased region" description="Polar residues" evidence="8">
    <location>
        <begin position="291"/>
        <end position="319"/>
    </location>
</feature>
<dbReference type="GO" id="GO:0009791">
    <property type="term" value="P:post-embryonic development"/>
    <property type="evidence" value="ECO:0007669"/>
    <property type="project" value="UniProtKB-ARBA"/>
</dbReference>
<dbReference type="SMART" id="SM00523">
    <property type="entry name" value="DWA"/>
    <property type="match status" value="1"/>
</dbReference>
<evidence type="ECO:0000313" key="12">
    <source>
        <dbReference type="Proteomes" id="UP000659654"/>
    </source>
</evidence>
<evidence type="ECO:0000256" key="5">
    <source>
        <dbReference type="ARBA" id="ARBA00023163"/>
    </source>
</evidence>
<dbReference type="Pfam" id="PF03165">
    <property type="entry name" value="MH1"/>
    <property type="match status" value="1"/>
</dbReference>
<dbReference type="GO" id="GO:0046872">
    <property type="term" value="F:metal ion binding"/>
    <property type="evidence" value="ECO:0007669"/>
    <property type="project" value="UniProtKB-KW"/>
</dbReference>
<dbReference type="GO" id="GO:0050793">
    <property type="term" value="P:regulation of developmental process"/>
    <property type="evidence" value="ECO:0007669"/>
    <property type="project" value="UniProtKB-ARBA"/>
</dbReference>
<dbReference type="Pfam" id="PF03166">
    <property type="entry name" value="MH2"/>
    <property type="match status" value="1"/>
</dbReference>
<evidence type="ECO:0000256" key="1">
    <source>
        <dbReference type="ARBA" id="ARBA00005545"/>
    </source>
</evidence>
<evidence type="ECO:0000313" key="11">
    <source>
        <dbReference type="EMBL" id="CAD5210503.1"/>
    </source>
</evidence>
<dbReference type="GO" id="GO:0045944">
    <property type="term" value="P:positive regulation of transcription by RNA polymerase II"/>
    <property type="evidence" value="ECO:0007669"/>
    <property type="project" value="TreeGrafter"/>
</dbReference>
<gene>
    <name evidence="11" type="ORF">BXYJ_LOCUS1961</name>
</gene>
<dbReference type="PROSITE" id="PS51075">
    <property type="entry name" value="MH1"/>
    <property type="match status" value="1"/>
</dbReference>
<dbReference type="PROSITE" id="PS51076">
    <property type="entry name" value="MH2"/>
    <property type="match status" value="1"/>
</dbReference>
<feature type="region of interest" description="Disordered" evidence="8">
    <location>
        <begin position="194"/>
        <end position="319"/>
    </location>
</feature>
<keyword evidence="5 7" id="KW-0804">Transcription</keyword>
<dbReference type="InterPro" id="IPR013790">
    <property type="entry name" value="Dwarfin"/>
</dbReference>
<evidence type="ECO:0000256" key="8">
    <source>
        <dbReference type="SAM" id="MobiDB-lite"/>
    </source>
</evidence>
<organism evidence="11 12">
    <name type="scientific">Bursaphelenchus xylophilus</name>
    <name type="common">Pinewood nematode worm</name>
    <name type="synonym">Aphelenchoides xylophilus</name>
    <dbReference type="NCBI Taxonomy" id="6326"/>
    <lineage>
        <taxon>Eukaryota</taxon>
        <taxon>Metazoa</taxon>
        <taxon>Ecdysozoa</taxon>
        <taxon>Nematoda</taxon>
        <taxon>Chromadorea</taxon>
        <taxon>Rhabditida</taxon>
        <taxon>Tylenchina</taxon>
        <taxon>Tylenchomorpha</taxon>
        <taxon>Aphelenchoidea</taxon>
        <taxon>Aphelenchoididae</taxon>
        <taxon>Bursaphelenchus</taxon>
    </lineage>
</organism>
<dbReference type="PANTHER" id="PTHR13703">
    <property type="entry name" value="SMAD"/>
    <property type="match status" value="1"/>
</dbReference>
<reference evidence="11" key="1">
    <citation type="submission" date="2020-09" db="EMBL/GenBank/DDBJ databases">
        <authorList>
            <person name="Kikuchi T."/>
        </authorList>
    </citation>
    <scope>NUCLEOTIDE SEQUENCE</scope>
    <source>
        <strain evidence="11">Ka4C1</strain>
    </source>
</reference>
<evidence type="ECO:0000256" key="4">
    <source>
        <dbReference type="ARBA" id="ARBA00023015"/>
    </source>
</evidence>
<keyword evidence="6 7" id="KW-0539">Nucleus</keyword>
<feature type="compositionally biased region" description="Polar residues" evidence="8">
    <location>
        <begin position="199"/>
        <end position="214"/>
    </location>
</feature>
<dbReference type="GO" id="GO:0071144">
    <property type="term" value="C:heteromeric SMAD protein complex"/>
    <property type="evidence" value="ECO:0007669"/>
    <property type="project" value="TreeGrafter"/>
</dbReference>
<feature type="compositionally biased region" description="Polar residues" evidence="8">
    <location>
        <begin position="226"/>
        <end position="245"/>
    </location>
</feature>